<name>A0A820D9R3_9BILA</name>
<feature type="region of interest" description="Disordered" evidence="1">
    <location>
        <begin position="1"/>
        <end position="24"/>
    </location>
</feature>
<dbReference type="InterPro" id="IPR012337">
    <property type="entry name" value="RNaseH-like_sf"/>
</dbReference>
<evidence type="ECO:0000313" key="2">
    <source>
        <dbReference type="EMBL" id="CAF4224413.1"/>
    </source>
</evidence>
<feature type="compositionally biased region" description="Low complexity" evidence="1">
    <location>
        <begin position="138"/>
        <end position="147"/>
    </location>
</feature>
<dbReference type="EMBL" id="CAJOAX010025883">
    <property type="protein sequence ID" value="CAF4224413.1"/>
    <property type="molecule type" value="Genomic_DNA"/>
</dbReference>
<proteinExistence type="predicted"/>
<evidence type="ECO:0000313" key="3">
    <source>
        <dbReference type="Proteomes" id="UP000663823"/>
    </source>
</evidence>
<organism evidence="2 3">
    <name type="scientific">Rotaria sordida</name>
    <dbReference type="NCBI Taxonomy" id="392033"/>
    <lineage>
        <taxon>Eukaryota</taxon>
        <taxon>Metazoa</taxon>
        <taxon>Spiralia</taxon>
        <taxon>Gnathifera</taxon>
        <taxon>Rotifera</taxon>
        <taxon>Eurotatoria</taxon>
        <taxon>Bdelloidea</taxon>
        <taxon>Philodinida</taxon>
        <taxon>Philodinidae</taxon>
        <taxon>Rotaria</taxon>
    </lineage>
</organism>
<accession>A0A820D9R3</accession>
<protein>
    <submittedName>
        <fullName evidence="2">Uncharacterized protein</fullName>
    </submittedName>
</protein>
<sequence length="191" mass="21546">VHKSGLKASSPRPPAATKRAETSARGELAFSPDLWTDRYKKQTYLGMTAIFIENSAIHNIDLCCREFLYSKKSAANVSKSIDAVLNEFNVQQYRKSAFFIIDRGPNLKAALLPNQIIYCTTHRIHNILRDTFFVSQSTTTDTDTTQSGRKRKRKETSVTSDDSDDKFHDSDNEFDESCSGLLGEIARTINR</sequence>
<dbReference type="AlphaFoldDB" id="A0A820D9R3"/>
<reference evidence="2" key="1">
    <citation type="submission" date="2021-02" db="EMBL/GenBank/DDBJ databases">
        <authorList>
            <person name="Nowell W R."/>
        </authorList>
    </citation>
    <scope>NUCLEOTIDE SEQUENCE</scope>
</reference>
<dbReference type="Proteomes" id="UP000663823">
    <property type="component" value="Unassembled WGS sequence"/>
</dbReference>
<gene>
    <name evidence="2" type="ORF">OTI717_LOCUS39503</name>
</gene>
<feature type="non-terminal residue" evidence="2">
    <location>
        <position position="191"/>
    </location>
</feature>
<feature type="region of interest" description="Disordered" evidence="1">
    <location>
        <begin position="138"/>
        <end position="173"/>
    </location>
</feature>
<feature type="non-terminal residue" evidence="2">
    <location>
        <position position="1"/>
    </location>
</feature>
<dbReference type="SUPFAM" id="SSF53098">
    <property type="entry name" value="Ribonuclease H-like"/>
    <property type="match status" value="1"/>
</dbReference>
<comment type="caution">
    <text evidence="2">The sequence shown here is derived from an EMBL/GenBank/DDBJ whole genome shotgun (WGS) entry which is preliminary data.</text>
</comment>
<evidence type="ECO:0000256" key="1">
    <source>
        <dbReference type="SAM" id="MobiDB-lite"/>
    </source>
</evidence>